<dbReference type="InterPro" id="IPR045584">
    <property type="entry name" value="Pilin-like"/>
</dbReference>
<keyword evidence="1" id="KW-0812">Transmembrane</keyword>
<dbReference type="InterPro" id="IPR012902">
    <property type="entry name" value="N_methyl_site"/>
</dbReference>
<keyword evidence="1" id="KW-0472">Membrane</keyword>
<protein>
    <submittedName>
        <fullName evidence="2">Type II secretion system protein</fullName>
    </submittedName>
</protein>
<feature type="transmembrane region" description="Helical" evidence="1">
    <location>
        <begin position="6"/>
        <end position="26"/>
    </location>
</feature>
<evidence type="ECO:0000313" key="3">
    <source>
        <dbReference type="Proteomes" id="UP000323707"/>
    </source>
</evidence>
<reference evidence="2 3" key="1">
    <citation type="submission" date="2019-09" db="EMBL/GenBank/DDBJ databases">
        <title>Draft genome sequence of various Type strains from the CCUG.</title>
        <authorList>
            <person name="Pineiro-Iglesias B."/>
            <person name="Tunovic T."/>
            <person name="Unosson C."/>
            <person name="Inganas E."/>
            <person name="Ohlen M."/>
            <person name="Cardew S."/>
            <person name="Jensie-Markopoulos S."/>
            <person name="Salva-Serra F."/>
            <person name="Jaen-Luchoro D."/>
            <person name="Karlsson R."/>
            <person name="Svensson-Stadler L."/>
            <person name="Chun J."/>
            <person name="Moore E."/>
        </authorList>
    </citation>
    <scope>NUCLEOTIDE SEQUENCE [LARGE SCALE GENOMIC DNA]</scope>
    <source>
        <strain evidence="2 3">CCUG 32756T</strain>
    </source>
</reference>
<gene>
    <name evidence="2" type="ORF">F4V45_02790</name>
</gene>
<evidence type="ECO:0000313" key="2">
    <source>
        <dbReference type="EMBL" id="KAA8710455.1"/>
    </source>
</evidence>
<dbReference type="Proteomes" id="UP000323707">
    <property type="component" value="Unassembled WGS sequence"/>
</dbReference>
<name>A0A5M9QTU0_9HELI</name>
<dbReference type="NCBIfam" id="TIGR02532">
    <property type="entry name" value="IV_pilin_GFxxxE"/>
    <property type="match status" value="1"/>
</dbReference>
<dbReference type="SUPFAM" id="SSF54523">
    <property type="entry name" value="Pili subunits"/>
    <property type="match status" value="1"/>
</dbReference>
<keyword evidence="1" id="KW-1133">Transmembrane helix</keyword>
<dbReference type="Gene3D" id="3.30.700.10">
    <property type="entry name" value="Glycoprotein, Type 4 Pilin"/>
    <property type="match status" value="1"/>
</dbReference>
<dbReference type="RefSeq" id="WP_150336962.1">
    <property type="nucleotide sequence ID" value="NZ_JAERIX010000049.1"/>
</dbReference>
<dbReference type="EMBL" id="VXKE01000007">
    <property type="protein sequence ID" value="KAA8710455.1"/>
    <property type="molecule type" value="Genomic_DNA"/>
</dbReference>
<comment type="caution">
    <text evidence="2">The sequence shown here is derived from an EMBL/GenBank/DDBJ whole genome shotgun (WGS) entry which is preliminary data.</text>
</comment>
<proteinExistence type="predicted"/>
<accession>A0A5M9QTU0</accession>
<sequence length="137" mass="15285">MRLRAFSMIELVFVIAVIGVLSAAFIKQLDLGKKACYTKLAHTLASIQEQLSIVYARHSLLATMPTETEVRAIIQAHALESPQCRIGFVRNRFRAEVAGVGTSFTLEPSDFSIQPSFKCAFSNNIVCREILLRIKKL</sequence>
<organism evidence="2 3">
    <name type="scientific">Helicobacter canis</name>
    <dbReference type="NCBI Taxonomy" id="29419"/>
    <lineage>
        <taxon>Bacteria</taxon>
        <taxon>Pseudomonadati</taxon>
        <taxon>Campylobacterota</taxon>
        <taxon>Epsilonproteobacteria</taxon>
        <taxon>Campylobacterales</taxon>
        <taxon>Helicobacteraceae</taxon>
        <taxon>Helicobacter</taxon>
    </lineage>
</organism>
<evidence type="ECO:0000256" key="1">
    <source>
        <dbReference type="SAM" id="Phobius"/>
    </source>
</evidence>
<dbReference type="AlphaFoldDB" id="A0A5M9QTU0"/>